<evidence type="ECO:0000313" key="1">
    <source>
        <dbReference type="EMBL" id="MCX3263407.1"/>
    </source>
</evidence>
<evidence type="ECO:0000313" key="2">
    <source>
        <dbReference type="Proteomes" id="UP001142592"/>
    </source>
</evidence>
<gene>
    <name evidence="1" type="ORF">OQZ29_01530</name>
</gene>
<keyword evidence="2" id="KW-1185">Reference proteome</keyword>
<accession>A0A9X3D9V9</accession>
<organism evidence="1 2">
    <name type="scientific">Pedobacter agri</name>
    <dbReference type="NCBI Taxonomy" id="454586"/>
    <lineage>
        <taxon>Bacteria</taxon>
        <taxon>Pseudomonadati</taxon>
        <taxon>Bacteroidota</taxon>
        <taxon>Sphingobacteriia</taxon>
        <taxon>Sphingobacteriales</taxon>
        <taxon>Sphingobacteriaceae</taxon>
        <taxon>Pedobacter</taxon>
    </lineage>
</organism>
<comment type="caution">
    <text evidence="1">The sequence shown here is derived from an EMBL/GenBank/DDBJ whole genome shotgun (WGS) entry which is preliminary data.</text>
</comment>
<dbReference type="AlphaFoldDB" id="A0A9X3D9V9"/>
<proteinExistence type="predicted"/>
<dbReference type="Proteomes" id="UP001142592">
    <property type="component" value="Unassembled WGS sequence"/>
</dbReference>
<dbReference type="EMBL" id="JAPJUH010000001">
    <property type="protein sequence ID" value="MCX3263407.1"/>
    <property type="molecule type" value="Genomic_DNA"/>
</dbReference>
<sequence length="87" mass="9928">MKAIKIVATKRIINPDKNTKSAIFSSFWLLFLSLRMEMKDKIQLVIKHITAATANSSIRESSTRFSFFKDVSTMKHIPSKLADVLKI</sequence>
<reference evidence="1" key="1">
    <citation type="submission" date="2022-11" db="EMBL/GenBank/DDBJ databases">
        <authorList>
            <person name="Graham C."/>
            <person name="Newman J.D."/>
        </authorList>
    </citation>
    <scope>NUCLEOTIDE SEQUENCE</scope>
    <source>
        <strain evidence="1">DSM 19486</strain>
    </source>
</reference>
<name>A0A9X3D9V9_9SPHI</name>
<protein>
    <submittedName>
        <fullName evidence="1">Uncharacterized protein</fullName>
    </submittedName>
</protein>
<dbReference type="RefSeq" id="WP_157259026.1">
    <property type="nucleotide sequence ID" value="NZ_JAPJUH010000001.1"/>
</dbReference>